<feature type="domain" description="HTH myb-type" evidence="8">
    <location>
        <begin position="62"/>
        <end position="116"/>
    </location>
</feature>
<dbReference type="InterPro" id="IPR009057">
    <property type="entry name" value="Homeodomain-like_sf"/>
</dbReference>
<proteinExistence type="predicted"/>
<dbReference type="SUPFAM" id="SSF46689">
    <property type="entry name" value="Homeodomain-like"/>
    <property type="match status" value="1"/>
</dbReference>
<dbReference type="InterPro" id="IPR001005">
    <property type="entry name" value="SANT/Myb"/>
</dbReference>
<dbReference type="CDD" id="cd00167">
    <property type="entry name" value="SANT"/>
    <property type="match status" value="2"/>
</dbReference>
<dbReference type="PROSITE" id="PS50090">
    <property type="entry name" value="MYB_LIKE"/>
    <property type="match status" value="2"/>
</dbReference>
<keyword evidence="6" id="KW-0539">Nucleus</keyword>
<dbReference type="InterPro" id="IPR015495">
    <property type="entry name" value="Myb_TF_plants"/>
</dbReference>
<dbReference type="SMART" id="SM00717">
    <property type="entry name" value="SANT"/>
    <property type="match status" value="2"/>
</dbReference>
<sequence>MGRQPCCDKVGLKKGPWTSEEDRKLVDFISNHGHCCWRTVPKLAGLLRCGKSCRLRWTNYLRPDLKRGMLSDMEEKLIIELHSHLGNRWAKIAAHLPGRTDNEIKNYWNTHIKKKLRRMGIDPVTHQPIAEEEEAQSAAERIQNVETEAAKRVEEVVPKGETTENAQFPSVKLEALSTSASTNVSDAFEDDKSVDTSSYAIPSRFGVEAVCDGQRSNPGDDQAVGKMEGCQKWEPNDITMLLGGRQEEEEVGVKPLIMPGADDNLWELSDFVDSNLALEHNSMASSECNAGLEPLDLQWGDGHQAAAAAHPHHHHMDMLVAGSIFSPFEVNAQLWVEGIDPFPSWEGAGTSSAQASEPVYVD</sequence>
<dbReference type="FunFam" id="1.10.10.60:FF:000069">
    <property type="entry name" value="MYB transcription factor"/>
    <property type="match status" value="1"/>
</dbReference>
<dbReference type="InterPro" id="IPR017930">
    <property type="entry name" value="Myb_dom"/>
</dbReference>
<dbReference type="Gene3D" id="1.10.10.60">
    <property type="entry name" value="Homeodomain-like"/>
    <property type="match status" value="2"/>
</dbReference>
<name>A0A0C9RYN5_9CONI</name>
<feature type="domain" description="Myb-like" evidence="7">
    <location>
        <begin position="62"/>
        <end position="112"/>
    </location>
</feature>
<keyword evidence="3" id="KW-0805">Transcription regulation</keyword>
<evidence type="ECO:0000256" key="6">
    <source>
        <dbReference type="ARBA" id="ARBA00023242"/>
    </source>
</evidence>
<feature type="domain" description="Myb-like" evidence="7">
    <location>
        <begin position="9"/>
        <end position="61"/>
    </location>
</feature>
<evidence type="ECO:0000259" key="8">
    <source>
        <dbReference type="PROSITE" id="PS51294"/>
    </source>
</evidence>
<keyword evidence="2" id="KW-0677">Repeat</keyword>
<accession>A0A0C9RYN5</accession>
<dbReference type="PANTHER" id="PTHR47994">
    <property type="entry name" value="F14D16.11-RELATED"/>
    <property type="match status" value="1"/>
</dbReference>
<keyword evidence="5" id="KW-0804">Transcription</keyword>
<dbReference type="GO" id="GO:0000976">
    <property type="term" value="F:transcription cis-regulatory region binding"/>
    <property type="evidence" value="ECO:0007669"/>
    <property type="project" value="UniProtKB-ARBA"/>
</dbReference>
<dbReference type="AlphaFoldDB" id="A0A0C9RYN5"/>
<dbReference type="PANTHER" id="PTHR47994:SF5">
    <property type="entry name" value="F14D16.11-RELATED"/>
    <property type="match status" value="1"/>
</dbReference>
<dbReference type="EMBL" id="GCHU01003108">
    <property type="protein sequence ID" value="JAG89204.1"/>
    <property type="molecule type" value="Transcribed_RNA"/>
</dbReference>
<dbReference type="GO" id="GO:0005634">
    <property type="term" value="C:nucleus"/>
    <property type="evidence" value="ECO:0007669"/>
    <property type="project" value="UniProtKB-SubCell"/>
</dbReference>
<evidence type="ECO:0000313" key="9">
    <source>
        <dbReference type="EMBL" id="JAG89204.1"/>
    </source>
</evidence>
<dbReference type="PROSITE" id="PS51294">
    <property type="entry name" value="HTH_MYB"/>
    <property type="match status" value="2"/>
</dbReference>
<dbReference type="GO" id="GO:0006355">
    <property type="term" value="P:regulation of DNA-templated transcription"/>
    <property type="evidence" value="ECO:0007669"/>
    <property type="project" value="UniProtKB-ARBA"/>
</dbReference>
<dbReference type="FunFam" id="1.10.10.60:FF:000394">
    <property type="entry name" value="MYB transcription factor"/>
    <property type="match status" value="1"/>
</dbReference>
<reference evidence="9" key="1">
    <citation type="submission" date="2015-02" db="EMBL/GenBank/DDBJ databases">
        <title>A transcriptome of Wollemia nobilis - a relic of Gondwana.</title>
        <authorList>
            <person name="Chia J.Y."/>
            <person name="Leong Y.S."/>
            <person name="Abdul Karim S."/>
            <person name="Wan Azmi N."/>
            <person name="Hercus R."/>
            <person name="Croft L."/>
        </authorList>
    </citation>
    <scope>NUCLEOTIDE SEQUENCE</scope>
    <source>
        <strain evidence="9">MaeBrown</strain>
        <tissue evidence="9">Leaf</tissue>
    </source>
</reference>
<protein>
    <submittedName>
        <fullName evidence="9">TSA: Wollemia nobilis Ref_Wollemi_Transcript_3133_1344 transcribed RNA sequence</fullName>
    </submittedName>
</protein>
<evidence type="ECO:0000256" key="5">
    <source>
        <dbReference type="ARBA" id="ARBA00023163"/>
    </source>
</evidence>
<dbReference type="Pfam" id="PF00249">
    <property type="entry name" value="Myb_DNA-binding"/>
    <property type="match status" value="2"/>
</dbReference>
<evidence type="ECO:0000256" key="1">
    <source>
        <dbReference type="ARBA" id="ARBA00004123"/>
    </source>
</evidence>
<dbReference type="GO" id="GO:0046394">
    <property type="term" value="P:carboxylic acid biosynthetic process"/>
    <property type="evidence" value="ECO:0007669"/>
    <property type="project" value="UniProtKB-ARBA"/>
</dbReference>
<organism evidence="9">
    <name type="scientific">Wollemia nobilis</name>
    <dbReference type="NCBI Taxonomy" id="56998"/>
    <lineage>
        <taxon>Eukaryota</taxon>
        <taxon>Viridiplantae</taxon>
        <taxon>Streptophyta</taxon>
        <taxon>Embryophyta</taxon>
        <taxon>Tracheophyta</taxon>
        <taxon>Spermatophyta</taxon>
        <taxon>Pinopsida</taxon>
        <taxon>Pinidae</taxon>
        <taxon>Conifers II</taxon>
        <taxon>Araucariales</taxon>
        <taxon>Araucariaceae</taxon>
        <taxon>Wollemia</taxon>
    </lineage>
</organism>
<evidence type="ECO:0000256" key="4">
    <source>
        <dbReference type="ARBA" id="ARBA00023125"/>
    </source>
</evidence>
<keyword evidence="4" id="KW-0238">DNA-binding</keyword>
<feature type="domain" description="HTH myb-type" evidence="8">
    <location>
        <begin position="9"/>
        <end position="61"/>
    </location>
</feature>
<evidence type="ECO:0000259" key="7">
    <source>
        <dbReference type="PROSITE" id="PS50090"/>
    </source>
</evidence>
<evidence type="ECO:0000256" key="2">
    <source>
        <dbReference type="ARBA" id="ARBA00022737"/>
    </source>
</evidence>
<evidence type="ECO:0000256" key="3">
    <source>
        <dbReference type="ARBA" id="ARBA00023015"/>
    </source>
</evidence>
<comment type="subcellular location">
    <subcellularLocation>
        <location evidence="1">Nucleus</location>
    </subcellularLocation>
</comment>